<dbReference type="PANTHER" id="PTHR30137:SF19">
    <property type="entry name" value="LUCIFERASE-LIKE MONOOXYGENASE"/>
    <property type="match status" value="1"/>
</dbReference>
<evidence type="ECO:0000313" key="4">
    <source>
        <dbReference type="EMBL" id="RAK01999.1"/>
    </source>
</evidence>
<gene>
    <name evidence="4" type="ORF">LX87_00113</name>
</gene>
<dbReference type="Gene3D" id="3.20.20.30">
    <property type="entry name" value="Luciferase-like domain"/>
    <property type="match status" value="1"/>
</dbReference>
<dbReference type="InterPro" id="IPR036661">
    <property type="entry name" value="Luciferase-like_sf"/>
</dbReference>
<proteinExistence type="predicted"/>
<dbReference type="NCBIfam" id="TIGR03558">
    <property type="entry name" value="oxido_grp_1"/>
    <property type="match status" value="1"/>
</dbReference>
<dbReference type="Pfam" id="PF00296">
    <property type="entry name" value="Bac_luciferase"/>
    <property type="match status" value="1"/>
</dbReference>
<accession>A0A327X5R2</accession>
<dbReference type="SUPFAM" id="SSF51679">
    <property type="entry name" value="Bacterial luciferase-like"/>
    <property type="match status" value="1"/>
</dbReference>
<dbReference type="InterPro" id="IPR011251">
    <property type="entry name" value="Luciferase-like_dom"/>
</dbReference>
<organism evidence="4 5">
    <name type="scientific">Larkinella arboricola</name>
    <dbReference type="NCBI Taxonomy" id="643671"/>
    <lineage>
        <taxon>Bacteria</taxon>
        <taxon>Pseudomonadati</taxon>
        <taxon>Bacteroidota</taxon>
        <taxon>Cytophagia</taxon>
        <taxon>Cytophagales</taxon>
        <taxon>Spirosomataceae</taxon>
        <taxon>Larkinella</taxon>
    </lineage>
</organism>
<dbReference type="InterPro" id="IPR019949">
    <property type="entry name" value="CmoO-like"/>
</dbReference>
<dbReference type="FunFam" id="3.20.20.30:FF:000002">
    <property type="entry name" value="LLM class flavin-dependent oxidoreductase"/>
    <property type="match status" value="1"/>
</dbReference>
<dbReference type="InterPro" id="IPR050766">
    <property type="entry name" value="Bact_Lucif_Oxidored"/>
</dbReference>
<dbReference type="AlphaFoldDB" id="A0A327X5R2"/>
<dbReference type="Proteomes" id="UP000248790">
    <property type="component" value="Unassembled WGS sequence"/>
</dbReference>
<dbReference type="EMBL" id="QLMC01000001">
    <property type="protein sequence ID" value="RAK01999.1"/>
    <property type="molecule type" value="Genomic_DNA"/>
</dbReference>
<dbReference type="GO" id="GO:0005829">
    <property type="term" value="C:cytosol"/>
    <property type="evidence" value="ECO:0007669"/>
    <property type="project" value="TreeGrafter"/>
</dbReference>
<dbReference type="PANTHER" id="PTHR30137">
    <property type="entry name" value="LUCIFERASE-LIKE MONOOXYGENASE"/>
    <property type="match status" value="1"/>
</dbReference>
<dbReference type="OrthoDB" id="9780518at2"/>
<protein>
    <recommendedName>
        <fullName evidence="2">Luciferase-like monooxygenase</fullName>
    </recommendedName>
</protein>
<feature type="domain" description="Luciferase-like" evidence="3">
    <location>
        <begin position="1"/>
        <end position="299"/>
    </location>
</feature>
<comment type="similarity">
    <text evidence="1">To bacterial alkanal monooxygenase alpha and beta chains.</text>
</comment>
<keyword evidence="5" id="KW-1185">Reference proteome</keyword>
<comment type="caution">
    <text evidence="4">The sequence shown here is derived from an EMBL/GenBank/DDBJ whole genome shotgun (WGS) entry which is preliminary data.</text>
</comment>
<evidence type="ECO:0000256" key="2">
    <source>
        <dbReference type="ARBA" id="ARBA00074555"/>
    </source>
</evidence>
<evidence type="ECO:0000256" key="1">
    <source>
        <dbReference type="ARBA" id="ARBA00007789"/>
    </source>
</evidence>
<sequence length="336" mass="37726">MKLSVLDQSPIRKGSTAREALQETVALAKLTEELGYTRFWVSEHHNVTSLAGTTPEILIAHLAGQTESIRIGSGGVMLPHYSALKVAENFRMLETLFPGRIDLGMGRAPGGDRVTASLLNPTNTFSDQDLVQQLFDLQNYLNDRYAPGSVQAKVRAMPIPPSVPEQWLLSSSGQSGTLAAHFGMGFSFAHFINPHGGPEAVQHYRARFQPSENLEQPQVNVAIFVFCSNDPETVQRQQAMIDYRFLQYETRGKVDPFDYDDIKTVDFSPAEEARIQHNRQRMIMGNAEEVKKQLLIYADRYEVDELMLVNVGTEFEERLESYRLLAEAFELKSVVA</sequence>
<evidence type="ECO:0000259" key="3">
    <source>
        <dbReference type="Pfam" id="PF00296"/>
    </source>
</evidence>
<name>A0A327X5R2_LARAB</name>
<reference evidence="4 5" key="1">
    <citation type="submission" date="2018-06" db="EMBL/GenBank/DDBJ databases">
        <title>Genomic Encyclopedia of Archaeal and Bacterial Type Strains, Phase II (KMG-II): from individual species to whole genera.</title>
        <authorList>
            <person name="Goeker M."/>
        </authorList>
    </citation>
    <scope>NUCLEOTIDE SEQUENCE [LARGE SCALE GENOMIC DNA]</scope>
    <source>
        <strain evidence="4 5">DSM 21851</strain>
    </source>
</reference>
<dbReference type="GO" id="GO:0016705">
    <property type="term" value="F:oxidoreductase activity, acting on paired donors, with incorporation or reduction of molecular oxygen"/>
    <property type="evidence" value="ECO:0007669"/>
    <property type="project" value="InterPro"/>
</dbReference>
<dbReference type="RefSeq" id="WP_111626234.1">
    <property type="nucleotide sequence ID" value="NZ_QLMC01000001.1"/>
</dbReference>
<evidence type="ECO:0000313" key="5">
    <source>
        <dbReference type="Proteomes" id="UP000248790"/>
    </source>
</evidence>
<dbReference type="CDD" id="cd00347">
    <property type="entry name" value="Flavin_utilizing_monoxygenases"/>
    <property type="match status" value="1"/>
</dbReference>